<dbReference type="CDD" id="cd07185">
    <property type="entry name" value="OmpA_C-like"/>
    <property type="match status" value="1"/>
</dbReference>
<dbReference type="InterPro" id="IPR050330">
    <property type="entry name" value="Bact_OuterMem_StrucFunc"/>
</dbReference>
<feature type="domain" description="OmpA-like" evidence="1">
    <location>
        <begin position="1"/>
        <end position="62"/>
    </location>
</feature>
<evidence type="ECO:0000313" key="2">
    <source>
        <dbReference type="EMBL" id="SVE50493.1"/>
    </source>
</evidence>
<dbReference type="InterPro" id="IPR006665">
    <property type="entry name" value="OmpA-like"/>
</dbReference>
<dbReference type="PANTHER" id="PTHR30329">
    <property type="entry name" value="STATOR ELEMENT OF FLAGELLAR MOTOR COMPLEX"/>
    <property type="match status" value="1"/>
</dbReference>
<name>A0A383E210_9ZZZZ</name>
<organism evidence="2">
    <name type="scientific">marine metagenome</name>
    <dbReference type="NCBI Taxonomy" id="408172"/>
    <lineage>
        <taxon>unclassified sequences</taxon>
        <taxon>metagenomes</taxon>
        <taxon>ecological metagenomes</taxon>
    </lineage>
</organism>
<dbReference type="AlphaFoldDB" id="A0A383E210"/>
<dbReference type="PANTHER" id="PTHR30329:SF21">
    <property type="entry name" value="LIPOPROTEIN YIAD-RELATED"/>
    <property type="match status" value="1"/>
</dbReference>
<dbReference type="Gene3D" id="3.30.1330.60">
    <property type="entry name" value="OmpA-like domain"/>
    <property type="match status" value="1"/>
</dbReference>
<proteinExistence type="predicted"/>
<gene>
    <name evidence="2" type="ORF">METZ01_LOCUS503347</name>
</gene>
<dbReference type="SUPFAM" id="SSF103088">
    <property type="entry name" value="OmpA-like"/>
    <property type="match status" value="1"/>
</dbReference>
<accession>A0A383E210</accession>
<dbReference type="Pfam" id="PF00691">
    <property type="entry name" value="OmpA"/>
    <property type="match status" value="1"/>
</dbReference>
<reference evidence="2" key="1">
    <citation type="submission" date="2018-05" db="EMBL/GenBank/DDBJ databases">
        <authorList>
            <person name="Lanie J.A."/>
            <person name="Ng W.-L."/>
            <person name="Kazmierczak K.M."/>
            <person name="Andrzejewski T.M."/>
            <person name="Davidsen T.M."/>
            <person name="Wayne K.J."/>
            <person name="Tettelin H."/>
            <person name="Glass J.I."/>
            <person name="Rusch D."/>
            <person name="Podicherti R."/>
            <person name="Tsui H.-C.T."/>
            <person name="Winkler M.E."/>
        </authorList>
    </citation>
    <scope>NUCLEOTIDE SEQUENCE</scope>
</reference>
<protein>
    <recommendedName>
        <fullName evidence="1">OmpA-like domain-containing protein</fullName>
    </recommendedName>
</protein>
<feature type="non-terminal residue" evidence="2">
    <location>
        <position position="1"/>
    </location>
</feature>
<dbReference type="PROSITE" id="PS51123">
    <property type="entry name" value="OMPA_2"/>
    <property type="match status" value="1"/>
</dbReference>
<dbReference type="InterPro" id="IPR036737">
    <property type="entry name" value="OmpA-like_sf"/>
</dbReference>
<dbReference type="EMBL" id="UINC01221941">
    <property type="protein sequence ID" value="SVE50493.1"/>
    <property type="molecule type" value="Genomic_DNA"/>
</dbReference>
<sequence length="64" mass="7033">YRSNWDLSQARAASVAKYLKQKGVSNAIETVGHGHTRPIGPTNTKAGRDMNRRASVVLLRSENP</sequence>
<evidence type="ECO:0000259" key="1">
    <source>
        <dbReference type="PROSITE" id="PS51123"/>
    </source>
</evidence>